<comment type="caution">
    <text evidence="3">The sequence shown here is derived from an EMBL/GenBank/DDBJ whole genome shotgun (WGS) entry which is preliminary data.</text>
</comment>
<dbReference type="AlphaFoldDB" id="A0A2B7X1M7"/>
<accession>A0A2B7X1M7</accession>
<sequence length="417" mass="47819">MNISAILNHDTKPDPDRSNALDPDDECTATAGAVHGREKSVSSSDGGTLVVPAQQSATGRDAVEMVMDLNTNVVDTLPAAWNDHPKTQEQVERLMAVRYLGACEEHRKKSRRCTCYDKKIEIALRGFPSPELTNQDGSDRIWIDSLRRETGSTHCKSSPFSTFAAVVPHLWYFEDINANIAKTNLNQTLAQRLDQNQYSRLQWLAGNKQRHAQAVRERNCKSAGKCSAQEWPAGAYGFRSSLPLPTEFPATSECPLCFEVKEFATKVEWMRHFYADLQTYICTFPGCPSLFFFQKKADLREHERRHQELVLWQCRMSDCKTKFFNKAHFVRHLKAGKHDIWSKSDIDRFVKECYSVNQWEQEPCHFCGTISESWPKFIQHKFKHLELDAWEDWKAFNDGKIVDMGSHFELVGQGCEK</sequence>
<dbReference type="Proteomes" id="UP000224634">
    <property type="component" value="Unassembled WGS sequence"/>
</dbReference>
<feature type="compositionally biased region" description="Basic and acidic residues" evidence="1">
    <location>
        <begin position="9"/>
        <end position="19"/>
    </location>
</feature>
<protein>
    <recommendedName>
        <fullName evidence="2">C2H2-type domain-containing protein</fullName>
    </recommendedName>
</protein>
<dbReference type="PANTHER" id="PTHR35391">
    <property type="entry name" value="C2H2-TYPE DOMAIN-CONTAINING PROTEIN-RELATED"/>
    <property type="match status" value="1"/>
</dbReference>
<dbReference type="SMART" id="SM00355">
    <property type="entry name" value="ZnF_C2H2"/>
    <property type="match status" value="3"/>
</dbReference>
<reference evidence="3 4" key="1">
    <citation type="submission" date="2017-10" db="EMBL/GenBank/DDBJ databases">
        <title>Comparative genomics in systemic dimorphic fungi from Ajellomycetaceae.</title>
        <authorList>
            <person name="Munoz J.F."/>
            <person name="Mcewen J.G."/>
            <person name="Clay O.K."/>
            <person name="Cuomo C.A."/>
        </authorList>
    </citation>
    <scope>NUCLEOTIDE SEQUENCE [LARGE SCALE GENOMIC DNA]</scope>
    <source>
        <strain evidence="3 4">UAMH7299</strain>
    </source>
</reference>
<dbReference type="InterPro" id="IPR013087">
    <property type="entry name" value="Znf_C2H2_type"/>
</dbReference>
<feature type="region of interest" description="Disordered" evidence="1">
    <location>
        <begin position="1"/>
        <end position="21"/>
    </location>
</feature>
<proteinExistence type="predicted"/>
<dbReference type="OrthoDB" id="1577640at2759"/>
<organism evidence="3 4">
    <name type="scientific">Polytolypa hystricis (strain UAMH7299)</name>
    <dbReference type="NCBI Taxonomy" id="1447883"/>
    <lineage>
        <taxon>Eukaryota</taxon>
        <taxon>Fungi</taxon>
        <taxon>Dikarya</taxon>
        <taxon>Ascomycota</taxon>
        <taxon>Pezizomycotina</taxon>
        <taxon>Eurotiomycetes</taxon>
        <taxon>Eurotiomycetidae</taxon>
        <taxon>Onygenales</taxon>
        <taxon>Onygenales incertae sedis</taxon>
        <taxon>Polytolypa</taxon>
    </lineage>
</organism>
<dbReference type="EMBL" id="PDNA01000221">
    <property type="protein sequence ID" value="PGH02608.1"/>
    <property type="molecule type" value="Genomic_DNA"/>
</dbReference>
<dbReference type="PANTHER" id="PTHR35391:SF3">
    <property type="entry name" value="FINGER DOMAIN PROTEIN, PUTATIVE (AFU_ORTHOLOGUE AFUA_8G04300)-RELATED"/>
    <property type="match status" value="1"/>
</dbReference>
<evidence type="ECO:0000313" key="3">
    <source>
        <dbReference type="EMBL" id="PGH02608.1"/>
    </source>
</evidence>
<keyword evidence="4" id="KW-1185">Reference proteome</keyword>
<evidence type="ECO:0000313" key="4">
    <source>
        <dbReference type="Proteomes" id="UP000224634"/>
    </source>
</evidence>
<feature type="region of interest" description="Disordered" evidence="1">
    <location>
        <begin position="33"/>
        <end position="56"/>
    </location>
</feature>
<name>A0A2B7X1M7_POLH7</name>
<evidence type="ECO:0000256" key="1">
    <source>
        <dbReference type="SAM" id="MobiDB-lite"/>
    </source>
</evidence>
<gene>
    <name evidence="3" type="ORF">AJ80_08820</name>
</gene>
<dbReference type="PROSITE" id="PS00028">
    <property type="entry name" value="ZINC_FINGER_C2H2_1"/>
    <property type="match status" value="1"/>
</dbReference>
<evidence type="ECO:0000259" key="2">
    <source>
        <dbReference type="PROSITE" id="PS00028"/>
    </source>
</evidence>
<feature type="domain" description="C2H2-type" evidence="2">
    <location>
        <begin position="314"/>
        <end position="338"/>
    </location>
</feature>